<sequence length="651" mass="66958">MHQKIARSRSQRLKALAVCAVLLAFTTTPGFAVSFVVTNLNDDGPGSFRKALNDARRDDTIDFAVTGTIVVSTFPLGTAATNLVVRGPGADRLVVSGNGTTRVFSFSEASVVMSGLTIRDGDSTALRVFNIRGGGIMNESTLTLNDCAIINNTGGGIHNFGIMEMNRCTVSNNRITSNSSSNELNGVSRAAAIVNDGDLTISHSTIADNEAINEPLTNQDGSAVTGGILHGGRTLNIIGCTIAGNSVTGIAGGPAGGGIVNFSIVAAPMVTDTIIAGNRSPMAPDCFGSFASGGYNLIGDKEGNRGFTDGLNRDQVGGEGRPAIDARLGELAHNGGPTFTKAVLAGSPAIDQGLSSLPTDQRGAARRFDVAGTPNAEGGDGSDVGAFELRTDSPGALLNISTRAQVEQGENVLIGGFIISGSDPKRVLLRAIGPSLSSRGVQGALQNPTLDLFRGNELVTSNNDWKQSQQAEIEATGIPPTNDAESAIIRTLSAGTYTAIVRGVNNSSGVALVEAYDLDQAATSRLGNLSTRAFVQTGEKVLIGGVIVGPVGSTETRVLVRAIGPSLSAAGVSAPLQDPTLELFDGNGAPVAANDNWKETQQAEIAATGIPPSDDRESAILRSLRAGNYTAVVRGKAETTGVGLVEVYNVQ</sequence>
<name>A0A6J4INV5_9BACT</name>
<dbReference type="EMBL" id="CADCTA010000090">
    <property type="protein sequence ID" value="CAA9258002.1"/>
    <property type="molecule type" value="Genomic_DNA"/>
</dbReference>
<feature type="chain" id="PRO_5027022432" description="Right handed beta helix domain-containing protein" evidence="1">
    <location>
        <begin position="33"/>
        <end position="651"/>
    </location>
</feature>
<reference evidence="2" key="1">
    <citation type="submission" date="2020-02" db="EMBL/GenBank/DDBJ databases">
        <authorList>
            <person name="Meier V. D."/>
        </authorList>
    </citation>
    <scope>NUCLEOTIDE SEQUENCE</scope>
    <source>
        <strain evidence="2">AVDCRST_MAG42</strain>
    </source>
</reference>
<dbReference type="InterPro" id="IPR059226">
    <property type="entry name" value="Choice_anch_Q_dom"/>
</dbReference>
<evidence type="ECO:0008006" key="3">
    <source>
        <dbReference type="Google" id="ProtNLM"/>
    </source>
</evidence>
<keyword evidence="1" id="KW-0732">Signal</keyword>
<dbReference type="NCBIfam" id="NF041518">
    <property type="entry name" value="choice_anch_Q"/>
    <property type="match status" value="1"/>
</dbReference>
<proteinExistence type="predicted"/>
<dbReference type="SUPFAM" id="SSF51126">
    <property type="entry name" value="Pectin lyase-like"/>
    <property type="match status" value="1"/>
</dbReference>
<dbReference type="AlphaFoldDB" id="A0A6J4INV5"/>
<evidence type="ECO:0000313" key="2">
    <source>
        <dbReference type="EMBL" id="CAA9258002.1"/>
    </source>
</evidence>
<gene>
    <name evidence="2" type="ORF">AVDCRST_MAG42-2575</name>
</gene>
<dbReference type="InterPro" id="IPR011050">
    <property type="entry name" value="Pectin_lyase_fold/virulence"/>
</dbReference>
<evidence type="ECO:0000256" key="1">
    <source>
        <dbReference type="SAM" id="SignalP"/>
    </source>
</evidence>
<organism evidence="2">
    <name type="scientific">uncultured Chthoniobacterales bacterium</name>
    <dbReference type="NCBI Taxonomy" id="1836801"/>
    <lineage>
        <taxon>Bacteria</taxon>
        <taxon>Pseudomonadati</taxon>
        <taxon>Verrucomicrobiota</taxon>
        <taxon>Spartobacteria</taxon>
        <taxon>Chthoniobacterales</taxon>
        <taxon>environmental samples</taxon>
    </lineage>
</organism>
<protein>
    <recommendedName>
        <fullName evidence="3">Right handed beta helix domain-containing protein</fullName>
    </recommendedName>
</protein>
<accession>A0A6J4INV5</accession>
<feature type="signal peptide" evidence="1">
    <location>
        <begin position="1"/>
        <end position="32"/>
    </location>
</feature>